<name>A0ABW1YGS6_9GAMM</name>
<dbReference type="Proteomes" id="UP001596425">
    <property type="component" value="Unassembled WGS sequence"/>
</dbReference>
<keyword evidence="2" id="KW-1185">Reference proteome</keyword>
<sequence>MSWRQEKLDPVQLVLIRESVDPGRAGYSSRVSTSSLVLGSEHRAGADSLMQKVRGD</sequence>
<evidence type="ECO:0000313" key="2">
    <source>
        <dbReference type="Proteomes" id="UP001596425"/>
    </source>
</evidence>
<dbReference type="EMBL" id="JBHSVR010000001">
    <property type="protein sequence ID" value="MFC6631924.1"/>
    <property type="molecule type" value="Genomic_DNA"/>
</dbReference>
<proteinExistence type="predicted"/>
<dbReference type="RefSeq" id="WP_193194938.1">
    <property type="nucleotide sequence ID" value="NZ_JACZFR010000069.1"/>
</dbReference>
<accession>A0ABW1YGS6</accession>
<protein>
    <submittedName>
        <fullName evidence="1">Uncharacterized protein</fullName>
    </submittedName>
</protein>
<organism evidence="1 2">
    <name type="scientific">Microbulbifer taiwanensis</name>
    <dbReference type="NCBI Taxonomy" id="986746"/>
    <lineage>
        <taxon>Bacteria</taxon>
        <taxon>Pseudomonadati</taxon>
        <taxon>Pseudomonadota</taxon>
        <taxon>Gammaproteobacteria</taxon>
        <taxon>Cellvibrionales</taxon>
        <taxon>Microbulbiferaceae</taxon>
        <taxon>Microbulbifer</taxon>
    </lineage>
</organism>
<evidence type="ECO:0000313" key="1">
    <source>
        <dbReference type="EMBL" id="MFC6631924.1"/>
    </source>
</evidence>
<reference evidence="2" key="1">
    <citation type="journal article" date="2019" name="Int. J. Syst. Evol. Microbiol.">
        <title>The Global Catalogue of Microorganisms (GCM) 10K type strain sequencing project: providing services to taxonomists for standard genome sequencing and annotation.</title>
        <authorList>
            <consortium name="The Broad Institute Genomics Platform"/>
            <consortium name="The Broad Institute Genome Sequencing Center for Infectious Disease"/>
            <person name="Wu L."/>
            <person name="Ma J."/>
        </authorList>
    </citation>
    <scope>NUCLEOTIDE SEQUENCE [LARGE SCALE GENOMIC DNA]</scope>
    <source>
        <strain evidence="2">CGMCC 1.13718</strain>
    </source>
</reference>
<gene>
    <name evidence="1" type="ORF">ACFQBM_01455</name>
</gene>
<comment type="caution">
    <text evidence="1">The sequence shown here is derived from an EMBL/GenBank/DDBJ whole genome shotgun (WGS) entry which is preliminary data.</text>
</comment>